<dbReference type="Proteomes" id="UP000006620">
    <property type="component" value="Chromosome"/>
</dbReference>
<evidence type="ECO:0000256" key="2">
    <source>
        <dbReference type="ARBA" id="ARBA00004651"/>
    </source>
</evidence>
<evidence type="ECO:0000256" key="4">
    <source>
        <dbReference type="ARBA" id="ARBA00022475"/>
    </source>
</evidence>
<keyword evidence="5" id="KW-0597">Phosphoprotein</keyword>
<keyword evidence="9 12" id="KW-1133">Transmembrane helix</keyword>
<keyword evidence="7 12" id="KW-0812">Transmembrane</keyword>
<dbReference type="Pfam" id="PF02743">
    <property type="entry name" value="dCache_1"/>
    <property type="match status" value="1"/>
</dbReference>
<name>F8FKK3_PAEMK</name>
<keyword evidence="8 14" id="KW-0418">Kinase</keyword>
<evidence type="ECO:0000256" key="7">
    <source>
        <dbReference type="ARBA" id="ARBA00022692"/>
    </source>
</evidence>
<evidence type="ECO:0000256" key="9">
    <source>
        <dbReference type="ARBA" id="ARBA00022989"/>
    </source>
</evidence>
<dbReference type="HOGENOM" id="CLU_020473_6_1_9"/>
<keyword evidence="10" id="KW-0902">Two-component regulatory system</keyword>
<dbReference type="Gene3D" id="6.10.340.10">
    <property type="match status" value="1"/>
</dbReference>
<dbReference type="PATRIC" id="fig|1036673.3.peg.6612"/>
<feature type="transmembrane region" description="Helical" evidence="12">
    <location>
        <begin position="298"/>
        <end position="317"/>
    </location>
</feature>
<dbReference type="SMART" id="SM00387">
    <property type="entry name" value="HATPase_c"/>
    <property type="match status" value="1"/>
</dbReference>
<evidence type="ECO:0000256" key="3">
    <source>
        <dbReference type="ARBA" id="ARBA00012438"/>
    </source>
</evidence>
<evidence type="ECO:0000256" key="11">
    <source>
        <dbReference type="ARBA" id="ARBA00023136"/>
    </source>
</evidence>
<keyword evidence="6" id="KW-0808">Transferase</keyword>
<dbReference type="InterPro" id="IPR003594">
    <property type="entry name" value="HATPase_dom"/>
</dbReference>
<evidence type="ECO:0000256" key="6">
    <source>
        <dbReference type="ARBA" id="ARBA00022679"/>
    </source>
</evidence>
<dbReference type="SMART" id="SM00304">
    <property type="entry name" value="HAMP"/>
    <property type="match status" value="1"/>
</dbReference>
<evidence type="ECO:0000313" key="14">
    <source>
        <dbReference type="EMBL" id="AEI45596.1"/>
    </source>
</evidence>
<gene>
    <name evidence="14" type="ordered locus">KNP414_07086</name>
</gene>
<proteinExistence type="predicted"/>
<evidence type="ECO:0000259" key="13">
    <source>
        <dbReference type="PROSITE" id="PS50885"/>
    </source>
</evidence>
<protein>
    <recommendedName>
        <fullName evidence="3">histidine kinase</fullName>
        <ecNumber evidence="3">2.7.13.3</ecNumber>
    </recommendedName>
</protein>
<dbReference type="SUPFAM" id="SSF55874">
    <property type="entry name" value="ATPase domain of HSP90 chaperone/DNA topoisomerase II/histidine kinase"/>
    <property type="match status" value="1"/>
</dbReference>
<dbReference type="PRINTS" id="PR00344">
    <property type="entry name" value="BCTRLSENSOR"/>
</dbReference>
<dbReference type="AlphaFoldDB" id="F8FKK3"/>
<reference evidence="15" key="1">
    <citation type="submission" date="2011-06" db="EMBL/GenBank/DDBJ databases">
        <title>Complete genome sequence of Paenibacillus mucilaginosus KNP414.</title>
        <authorList>
            <person name="Wang J."/>
            <person name="Hu S."/>
            <person name="Hu X."/>
            <person name="Zhang B."/>
            <person name="Dong D."/>
            <person name="Zhang S."/>
            <person name="Zhao K."/>
            <person name="Wu D."/>
        </authorList>
    </citation>
    <scope>NUCLEOTIDE SEQUENCE [LARGE SCALE GENOMIC DNA]</scope>
    <source>
        <strain evidence="15">KNP414</strain>
    </source>
</reference>
<dbReference type="InterPro" id="IPR050640">
    <property type="entry name" value="Bact_2-comp_sensor_kinase"/>
</dbReference>
<feature type="domain" description="HAMP" evidence="13">
    <location>
        <begin position="319"/>
        <end position="371"/>
    </location>
</feature>
<dbReference type="InterPro" id="IPR036890">
    <property type="entry name" value="HATPase_C_sf"/>
</dbReference>
<evidence type="ECO:0000256" key="8">
    <source>
        <dbReference type="ARBA" id="ARBA00022777"/>
    </source>
</evidence>
<comment type="catalytic activity">
    <reaction evidence="1">
        <text>ATP + protein L-histidine = ADP + protein N-phospho-L-histidine.</text>
        <dbReference type="EC" id="2.7.13.3"/>
    </reaction>
</comment>
<sequence>MARGIHSIHNRLFVLFLLSMLSLLLIVSALFYQRTTDQVQDKVSEIARKNVSQTVGLFDLLLQGYDSLSKSISGNFDLQRLVAEPGPKDPALRFITERTITNTLGAIYYSREDMIGIHVISYSGPIYSYGNSMSVIDPDYADSAWYKELQESTGEIRWFGVSPNSVIDQLEKRPVFAFGRQLYDLSQHKPIGVVLIETDADQALAALSNLKLSPNSEAYIVSPDGRVMASTIPTGVQSRGPALVPEDIPRPAYEGDVVVDPKDGRLAVAGRPEMADWTVLSLTPDSDMNVELDETRNFILIMLSILIVVATALATFVSRTISSPLKRLIQEMKQVEMGNFRGLLHVKSYEEINILVSSFNQMVHRMDDLIERVKLSSISEKNAQLQALQSQVNPHFLYNTLDMIYWMLDEKENDRLGRVVLSLSHMFRYSSHWEGSSEVTLREERDQMRHYLTIIKSRLEGRLTVYVDMEDRWLDYRLPKMTLQPIIENAVKHGLEPLNCEGVLRVYTEASDGSLHIVVQDNGPGMDRDTLQRLQETLTGETLSAAKELAEVDAAADAPVSAARAMAPKGRRGIGLQNVHRRLVLMFGEAYGVRVSSSPGEGTVVTVVMPQVQVQTPAQAQAQAQAIRGVS</sequence>
<dbReference type="SUPFAM" id="SSF158472">
    <property type="entry name" value="HAMP domain-like"/>
    <property type="match status" value="1"/>
</dbReference>
<evidence type="ECO:0000256" key="1">
    <source>
        <dbReference type="ARBA" id="ARBA00000085"/>
    </source>
</evidence>
<dbReference type="PANTHER" id="PTHR34220:SF7">
    <property type="entry name" value="SENSOR HISTIDINE KINASE YPDA"/>
    <property type="match status" value="1"/>
</dbReference>
<dbReference type="KEGG" id="pms:KNP414_07086"/>
<dbReference type="GO" id="GO:0000155">
    <property type="term" value="F:phosphorelay sensor kinase activity"/>
    <property type="evidence" value="ECO:0007669"/>
    <property type="project" value="InterPro"/>
</dbReference>
<dbReference type="Gene3D" id="3.30.565.10">
    <property type="entry name" value="Histidine kinase-like ATPase, C-terminal domain"/>
    <property type="match status" value="1"/>
</dbReference>
<organism evidence="14 15">
    <name type="scientific">Paenibacillus mucilaginosus (strain KNP414)</name>
    <dbReference type="NCBI Taxonomy" id="1036673"/>
    <lineage>
        <taxon>Bacteria</taxon>
        <taxon>Bacillati</taxon>
        <taxon>Bacillota</taxon>
        <taxon>Bacilli</taxon>
        <taxon>Bacillales</taxon>
        <taxon>Paenibacillaceae</taxon>
        <taxon>Paenibacillus</taxon>
    </lineage>
</organism>
<dbReference type="PROSITE" id="PS50885">
    <property type="entry name" value="HAMP"/>
    <property type="match status" value="1"/>
</dbReference>
<dbReference type="InterPro" id="IPR004358">
    <property type="entry name" value="Sig_transdc_His_kin-like_C"/>
</dbReference>
<dbReference type="InterPro" id="IPR003660">
    <property type="entry name" value="HAMP_dom"/>
</dbReference>
<dbReference type="InterPro" id="IPR010559">
    <property type="entry name" value="Sig_transdc_His_kin_internal"/>
</dbReference>
<evidence type="ECO:0000256" key="5">
    <source>
        <dbReference type="ARBA" id="ARBA00022553"/>
    </source>
</evidence>
<dbReference type="EMBL" id="CP002869">
    <property type="protein sequence ID" value="AEI45596.1"/>
    <property type="molecule type" value="Genomic_DNA"/>
</dbReference>
<dbReference type="Pfam" id="PF06580">
    <property type="entry name" value="His_kinase"/>
    <property type="match status" value="1"/>
</dbReference>
<keyword evidence="4" id="KW-1003">Cell membrane</keyword>
<dbReference type="GO" id="GO:0005886">
    <property type="term" value="C:plasma membrane"/>
    <property type="evidence" value="ECO:0007669"/>
    <property type="project" value="UniProtKB-SubCell"/>
</dbReference>
<evidence type="ECO:0000313" key="15">
    <source>
        <dbReference type="Proteomes" id="UP000006620"/>
    </source>
</evidence>
<dbReference type="Pfam" id="PF02518">
    <property type="entry name" value="HATPase_c"/>
    <property type="match status" value="1"/>
</dbReference>
<dbReference type="RefSeq" id="WP_013920738.1">
    <property type="nucleotide sequence ID" value="NC_015690.1"/>
</dbReference>
<evidence type="ECO:0000256" key="12">
    <source>
        <dbReference type="SAM" id="Phobius"/>
    </source>
</evidence>
<reference evidence="14 15" key="2">
    <citation type="journal article" date="2013" name="Genome Announc.">
        <title>Genome Sequence of Growth-Improving Paenibacillus mucilaginosus Strain KNP414.</title>
        <authorList>
            <person name="Lu J.J."/>
            <person name="Wang J.F."/>
            <person name="Hu X.F."/>
        </authorList>
    </citation>
    <scope>NUCLEOTIDE SEQUENCE [LARGE SCALE GENOMIC DNA]</scope>
    <source>
        <strain evidence="14 15">KNP414</strain>
    </source>
</reference>
<dbReference type="CDD" id="cd06225">
    <property type="entry name" value="HAMP"/>
    <property type="match status" value="1"/>
</dbReference>
<dbReference type="Pfam" id="PF00672">
    <property type="entry name" value="HAMP"/>
    <property type="match status" value="1"/>
</dbReference>
<accession>F8FKK3</accession>
<dbReference type="PANTHER" id="PTHR34220">
    <property type="entry name" value="SENSOR HISTIDINE KINASE YPDA"/>
    <property type="match status" value="1"/>
</dbReference>
<keyword evidence="11 12" id="KW-0472">Membrane</keyword>
<dbReference type="InterPro" id="IPR033479">
    <property type="entry name" value="dCache_1"/>
</dbReference>
<dbReference type="EC" id="2.7.13.3" evidence="3"/>
<evidence type="ECO:0000256" key="10">
    <source>
        <dbReference type="ARBA" id="ARBA00023012"/>
    </source>
</evidence>
<feature type="transmembrane region" description="Helical" evidence="12">
    <location>
        <begin position="12"/>
        <end position="32"/>
    </location>
</feature>
<comment type="subcellular location">
    <subcellularLocation>
        <location evidence="2">Cell membrane</location>
        <topology evidence="2">Multi-pass membrane protein</topology>
    </subcellularLocation>
</comment>